<dbReference type="Proteomes" id="UP000192247">
    <property type="component" value="Unassembled WGS sequence"/>
</dbReference>
<dbReference type="AlphaFoldDB" id="A0A1V9XRA0"/>
<protein>
    <submittedName>
        <fullName evidence="3">Uncharacterized protein</fullName>
    </submittedName>
</protein>
<evidence type="ECO:0000313" key="4">
    <source>
        <dbReference type="Proteomes" id="UP000192247"/>
    </source>
</evidence>
<keyword evidence="2" id="KW-1133">Transmembrane helix</keyword>
<proteinExistence type="predicted"/>
<reference evidence="3 4" key="1">
    <citation type="journal article" date="2017" name="Gigascience">
        <title>Draft genome of the honey bee ectoparasitic mite, Tropilaelaps mercedesae, is shaped by the parasitic life history.</title>
        <authorList>
            <person name="Dong X."/>
            <person name="Armstrong S.D."/>
            <person name="Xia D."/>
            <person name="Makepeace B.L."/>
            <person name="Darby A.C."/>
            <person name="Kadowaki T."/>
        </authorList>
    </citation>
    <scope>NUCLEOTIDE SEQUENCE [LARGE SCALE GENOMIC DNA]</scope>
    <source>
        <strain evidence="3">Wuxi-XJTLU</strain>
    </source>
</reference>
<keyword evidence="4" id="KW-1185">Reference proteome</keyword>
<dbReference type="InParanoid" id="A0A1V9XRA0"/>
<sequence length="81" mass="8987">MEKQATQPLIEPPSPDKELGHRRDKKNSPFELANCPKHPVLVAGAAIAVLLAAVFGFNTMKLRNRRPSTELKPVVVSTHYE</sequence>
<keyword evidence="2" id="KW-0472">Membrane</keyword>
<keyword evidence="2" id="KW-0812">Transmembrane</keyword>
<feature type="region of interest" description="Disordered" evidence="1">
    <location>
        <begin position="1"/>
        <end position="31"/>
    </location>
</feature>
<accession>A0A1V9XRA0</accession>
<gene>
    <name evidence="3" type="ORF">BIW11_08082</name>
</gene>
<evidence type="ECO:0000256" key="1">
    <source>
        <dbReference type="SAM" id="MobiDB-lite"/>
    </source>
</evidence>
<name>A0A1V9XRA0_9ACAR</name>
<dbReference type="EMBL" id="MNPL01005521">
    <property type="protein sequence ID" value="OQR75963.1"/>
    <property type="molecule type" value="Genomic_DNA"/>
</dbReference>
<organism evidence="3 4">
    <name type="scientific">Tropilaelaps mercedesae</name>
    <dbReference type="NCBI Taxonomy" id="418985"/>
    <lineage>
        <taxon>Eukaryota</taxon>
        <taxon>Metazoa</taxon>
        <taxon>Ecdysozoa</taxon>
        <taxon>Arthropoda</taxon>
        <taxon>Chelicerata</taxon>
        <taxon>Arachnida</taxon>
        <taxon>Acari</taxon>
        <taxon>Parasitiformes</taxon>
        <taxon>Mesostigmata</taxon>
        <taxon>Gamasina</taxon>
        <taxon>Dermanyssoidea</taxon>
        <taxon>Laelapidae</taxon>
        <taxon>Tropilaelaps</taxon>
    </lineage>
</organism>
<evidence type="ECO:0000256" key="2">
    <source>
        <dbReference type="SAM" id="Phobius"/>
    </source>
</evidence>
<feature type="transmembrane region" description="Helical" evidence="2">
    <location>
        <begin position="38"/>
        <end position="57"/>
    </location>
</feature>
<comment type="caution">
    <text evidence="3">The sequence shown here is derived from an EMBL/GenBank/DDBJ whole genome shotgun (WGS) entry which is preliminary data.</text>
</comment>
<evidence type="ECO:0000313" key="3">
    <source>
        <dbReference type="EMBL" id="OQR75963.1"/>
    </source>
</evidence>